<feature type="domain" description="PurM-like N-terminal" evidence="16">
    <location>
        <begin position="51"/>
        <end position="159"/>
    </location>
</feature>
<dbReference type="EMBL" id="WHNW01000004">
    <property type="protein sequence ID" value="MPV86172.1"/>
    <property type="molecule type" value="Genomic_DNA"/>
</dbReference>
<keyword evidence="8 15" id="KW-0547">Nucleotide-binding</keyword>
<dbReference type="FunFam" id="3.90.650.10:FF:000011">
    <property type="entry name" value="Phosphoribosylformylglycinamidine cyclo-ligase"/>
    <property type="match status" value="1"/>
</dbReference>
<dbReference type="GO" id="GO:0005524">
    <property type="term" value="F:ATP binding"/>
    <property type="evidence" value="ECO:0007669"/>
    <property type="project" value="UniProtKB-KW"/>
</dbReference>
<dbReference type="NCBIfam" id="TIGR00878">
    <property type="entry name" value="purM"/>
    <property type="match status" value="1"/>
</dbReference>
<dbReference type="FunFam" id="3.30.1330.10:FF:000001">
    <property type="entry name" value="Phosphoribosylformylglycinamidine cyclo-ligase"/>
    <property type="match status" value="1"/>
</dbReference>
<protein>
    <recommendedName>
        <fullName evidence="5 15">Phosphoribosylformylglycinamidine cyclo-ligase</fullName>
        <ecNumber evidence="4 15">6.3.3.1</ecNumber>
    </recommendedName>
    <alternativeName>
        <fullName evidence="12 15">AIR synthase</fullName>
    </alternativeName>
    <alternativeName>
        <fullName evidence="13 15">AIRS</fullName>
    </alternativeName>
    <alternativeName>
        <fullName evidence="11 15">Phosphoribosyl-aminoimidazole synthetase</fullName>
    </alternativeName>
</protein>
<dbReference type="Pfam" id="PF02769">
    <property type="entry name" value="AIRS_C"/>
    <property type="match status" value="1"/>
</dbReference>
<proteinExistence type="inferred from homology"/>
<evidence type="ECO:0000256" key="1">
    <source>
        <dbReference type="ARBA" id="ARBA00004496"/>
    </source>
</evidence>
<dbReference type="GO" id="GO:0006189">
    <property type="term" value="P:'de novo' IMP biosynthetic process"/>
    <property type="evidence" value="ECO:0007669"/>
    <property type="project" value="UniProtKB-UniRule"/>
</dbReference>
<evidence type="ECO:0000256" key="7">
    <source>
        <dbReference type="ARBA" id="ARBA00022598"/>
    </source>
</evidence>
<gene>
    <name evidence="15" type="primary">purM</name>
    <name evidence="18" type="ORF">GCU85_05440</name>
</gene>
<evidence type="ECO:0000256" key="12">
    <source>
        <dbReference type="ARBA" id="ARBA00032931"/>
    </source>
</evidence>
<name>A0A6N7EUP2_9GAMM</name>
<accession>A0A6N7EUP2</accession>
<evidence type="ECO:0000256" key="8">
    <source>
        <dbReference type="ARBA" id="ARBA00022741"/>
    </source>
</evidence>
<dbReference type="Proteomes" id="UP000471298">
    <property type="component" value="Unassembled WGS sequence"/>
</dbReference>
<comment type="similarity">
    <text evidence="3 15">Belongs to the AIR synthase family.</text>
</comment>
<dbReference type="SUPFAM" id="SSF56042">
    <property type="entry name" value="PurM C-terminal domain-like"/>
    <property type="match status" value="1"/>
</dbReference>
<comment type="subcellular location">
    <subcellularLocation>
        <location evidence="1 15">Cytoplasm</location>
    </subcellularLocation>
</comment>
<dbReference type="InterPro" id="IPR016188">
    <property type="entry name" value="PurM-like_N"/>
</dbReference>
<evidence type="ECO:0000256" key="6">
    <source>
        <dbReference type="ARBA" id="ARBA00022490"/>
    </source>
</evidence>
<evidence type="ECO:0000256" key="13">
    <source>
        <dbReference type="ARBA" id="ARBA00033093"/>
    </source>
</evidence>
<evidence type="ECO:0000256" key="9">
    <source>
        <dbReference type="ARBA" id="ARBA00022755"/>
    </source>
</evidence>
<evidence type="ECO:0000256" key="3">
    <source>
        <dbReference type="ARBA" id="ARBA00010280"/>
    </source>
</evidence>
<keyword evidence="10 15" id="KW-0067">ATP-binding</keyword>
<keyword evidence="9 15" id="KW-0658">Purine biosynthesis</keyword>
<dbReference type="RefSeq" id="WP_152810154.1">
    <property type="nucleotide sequence ID" value="NZ_WHNW01000004.1"/>
</dbReference>
<evidence type="ECO:0000313" key="19">
    <source>
        <dbReference type="Proteomes" id="UP000471298"/>
    </source>
</evidence>
<dbReference type="PANTHER" id="PTHR10520">
    <property type="entry name" value="TRIFUNCTIONAL PURINE BIOSYNTHETIC PROTEIN ADENOSINE-3-RELATED"/>
    <property type="match status" value="1"/>
</dbReference>
<dbReference type="GO" id="GO:0004641">
    <property type="term" value="F:phosphoribosylformylglycinamidine cyclo-ligase activity"/>
    <property type="evidence" value="ECO:0007669"/>
    <property type="project" value="UniProtKB-UniRule"/>
</dbReference>
<evidence type="ECO:0000256" key="2">
    <source>
        <dbReference type="ARBA" id="ARBA00004686"/>
    </source>
</evidence>
<dbReference type="HAMAP" id="MF_00741">
    <property type="entry name" value="AIRS"/>
    <property type="match status" value="1"/>
</dbReference>
<evidence type="ECO:0000256" key="10">
    <source>
        <dbReference type="ARBA" id="ARBA00022840"/>
    </source>
</evidence>
<evidence type="ECO:0000259" key="16">
    <source>
        <dbReference type="Pfam" id="PF00586"/>
    </source>
</evidence>
<dbReference type="GO" id="GO:0005829">
    <property type="term" value="C:cytosol"/>
    <property type="evidence" value="ECO:0007669"/>
    <property type="project" value="TreeGrafter"/>
</dbReference>
<dbReference type="InterPro" id="IPR036676">
    <property type="entry name" value="PurM-like_C_sf"/>
</dbReference>
<dbReference type="UniPathway" id="UPA00074">
    <property type="reaction ID" value="UER00129"/>
</dbReference>
<dbReference type="FunCoup" id="A0A6N7EUP2">
    <property type="interactions" value="485"/>
</dbReference>
<organism evidence="18 19">
    <name type="scientific">Ostreibacterium oceani</name>
    <dbReference type="NCBI Taxonomy" id="2654998"/>
    <lineage>
        <taxon>Bacteria</taxon>
        <taxon>Pseudomonadati</taxon>
        <taxon>Pseudomonadota</taxon>
        <taxon>Gammaproteobacteria</taxon>
        <taxon>Cardiobacteriales</taxon>
        <taxon>Ostreibacteriaceae</taxon>
        <taxon>Ostreibacterium</taxon>
    </lineage>
</organism>
<dbReference type="InParanoid" id="A0A6N7EUP2"/>
<keyword evidence="19" id="KW-1185">Reference proteome</keyword>
<dbReference type="Gene3D" id="3.30.1330.10">
    <property type="entry name" value="PurM-like, N-terminal domain"/>
    <property type="match status" value="1"/>
</dbReference>
<dbReference type="InterPro" id="IPR036921">
    <property type="entry name" value="PurM-like_N_sf"/>
</dbReference>
<comment type="pathway">
    <text evidence="2 15">Purine metabolism; IMP biosynthesis via de novo pathway; 5-amino-1-(5-phospho-D-ribosyl)imidazole from N(2)-formyl-N(1)-(5-phospho-D-ribosyl)glycinamide: step 2/2.</text>
</comment>
<evidence type="ECO:0000313" key="18">
    <source>
        <dbReference type="EMBL" id="MPV86172.1"/>
    </source>
</evidence>
<evidence type="ECO:0000256" key="14">
    <source>
        <dbReference type="ARBA" id="ARBA00049057"/>
    </source>
</evidence>
<dbReference type="GO" id="GO:0004637">
    <property type="term" value="F:phosphoribosylamine-glycine ligase activity"/>
    <property type="evidence" value="ECO:0007669"/>
    <property type="project" value="TreeGrafter"/>
</dbReference>
<keyword evidence="7 15" id="KW-0436">Ligase</keyword>
<reference evidence="18 19" key="1">
    <citation type="submission" date="2019-10" db="EMBL/GenBank/DDBJ databases">
        <title>Cardiobacteriales fam. a chemoheterotrophic member of the order Cardiobacteriales, and proposal of Cardiobacteriales fam. nov.</title>
        <authorList>
            <person name="Wang C."/>
        </authorList>
    </citation>
    <scope>NUCLEOTIDE SEQUENCE [LARGE SCALE GENOMIC DNA]</scope>
    <source>
        <strain evidence="18 19">ML27</strain>
    </source>
</reference>
<comment type="catalytic activity">
    <reaction evidence="14 15">
        <text>2-formamido-N(1)-(5-O-phospho-beta-D-ribosyl)acetamidine + ATP = 5-amino-1-(5-phospho-beta-D-ribosyl)imidazole + ADP + phosphate + H(+)</text>
        <dbReference type="Rhea" id="RHEA:23032"/>
        <dbReference type="ChEBI" id="CHEBI:15378"/>
        <dbReference type="ChEBI" id="CHEBI:30616"/>
        <dbReference type="ChEBI" id="CHEBI:43474"/>
        <dbReference type="ChEBI" id="CHEBI:137981"/>
        <dbReference type="ChEBI" id="CHEBI:147287"/>
        <dbReference type="ChEBI" id="CHEBI:456216"/>
        <dbReference type="EC" id="6.3.3.1"/>
    </reaction>
</comment>
<dbReference type="EC" id="6.3.3.1" evidence="4 15"/>
<feature type="domain" description="PurM-like C-terminal" evidence="17">
    <location>
        <begin position="171"/>
        <end position="325"/>
    </location>
</feature>
<evidence type="ECO:0000256" key="15">
    <source>
        <dbReference type="HAMAP-Rule" id="MF_00741"/>
    </source>
</evidence>
<keyword evidence="6 15" id="KW-0963">Cytoplasm</keyword>
<evidence type="ECO:0000256" key="4">
    <source>
        <dbReference type="ARBA" id="ARBA00013047"/>
    </source>
</evidence>
<dbReference type="CDD" id="cd02196">
    <property type="entry name" value="PurM"/>
    <property type="match status" value="1"/>
</dbReference>
<dbReference type="Gene3D" id="3.90.650.10">
    <property type="entry name" value="PurM-like C-terminal domain"/>
    <property type="match status" value="1"/>
</dbReference>
<sequence>MSITYKDSGVDKEAGYALVNKAKQHAKTTHNDRVLNGIGSFAALYDMQGYQQPVLVSGTDGVGTKLAVAFQQNRYDTVGIDCVAMCVNDILCHGATPLFFLDYIGCGKLDPEQASDLVAGIAEGCRQSGCALVGGETAEMPGFYKDGDYDIAGFAVGVVERDAIVDGSAVKAGDKIIGLASSGLHSNGFSLVRKLFSDLSENIDGQSVGERLLTPTKIYTAAVLATLKAHQVKGMAHITGGGLTENIPRALPAGLCAQIDSKNIPTQPIFQAIAARGVATDEMWNTFNMGVGFVMIVGEEAVKGVIATLSAHGESAFLLGDISADMTENAQQPIVIV</sequence>
<dbReference type="PANTHER" id="PTHR10520:SF12">
    <property type="entry name" value="TRIFUNCTIONAL PURINE BIOSYNTHETIC PROTEIN ADENOSINE-3"/>
    <property type="match status" value="1"/>
</dbReference>
<evidence type="ECO:0000259" key="17">
    <source>
        <dbReference type="Pfam" id="PF02769"/>
    </source>
</evidence>
<dbReference type="InterPro" id="IPR010918">
    <property type="entry name" value="PurM-like_C_dom"/>
</dbReference>
<dbReference type="SUPFAM" id="SSF55326">
    <property type="entry name" value="PurM N-terminal domain-like"/>
    <property type="match status" value="1"/>
</dbReference>
<dbReference type="InterPro" id="IPR004733">
    <property type="entry name" value="PurM_cligase"/>
</dbReference>
<dbReference type="GO" id="GO:0046084">
    <property type="term" value="P:adenine biosynthetic process"/>
    <property type="evidence" value="ECO:0007669"/>
    <property type="project" value="TreeGrafter"/>
</dbReference>
<dbReference type="Pfam" id="PF00586">
    <property type="entry name" value="AIRS"/>
    <property type="match status" value="1"/>
</dbReference>
<evidence type="ECO:0000256" key="11">
    <source>
        <dbReference type="ARBA" id="ARBA00031908"/>
    </source>
</evidence>
<evidence type="ECO:0000256" key="5">
    <source>
        <dbReference type="ARBA" id="ARBA00020367"/>
    </source>
</evidence>
<dbReference type="AlphaFoldDB" id="A0A6N7EUP2"/>
<comment type="caution">
    <text evidence="18">The sequence shown here is derived from an EMBL/GenBank/DDBJ whole genome shotgun (WGS) entry which is preliminary data.</text>
</comment>